<proteinExistence type="inferred from homology"/>
<comment type="similarity">
    <text evidence="3">Belongs to the carnitine/choline acetyltransferase family.</text>
</comment>
<dbReference type="GO" id="GO:0016746">
    <property type="term" value="F:acyltransferase activity"/>
    <property type="evidence" value="ECO:0007669"/>
    <property type="project" value="UniProtKB-KW"/>
</dbReference>
<feature type="active site" description="Proton acceptor" evidence="2">
    <location>
        <position position="93"/>
    </location>
</feature>
<keyword evidence="3 5" id="KW-0808">Transferase</keyword>
<protein>
    <submittedName>
        <fullName evidence="5">Acyltransferase ChoActase/COT/CPT domain-containing protein</fullName>
    </submittedName>
</protein>
<dbReference type="AlphaFoldDB" id="A0A075AMM1"/>
<dbReference type="STRING" id="988480.A0A075AMM1"/>
<organism evidence="5 6">
    <name type="scientific">Rozella allomycis (strain CSF55)</name>
    <dbReference type="NCBI Taxonomy" id="988480"/>
    <lineage>
        <taxon>Eukaryota</taxon>
        <taxon>Fungi</taxon>
        <taxon>Fungi incertae sedis</taxon>
        <taxon>Cryptomycota</taxon>
        <taxon>Cryptomycota incertae sedis</taxon>
        <taxon>Rozella</taxon>
    </lineage>
</organism>
<keyword evidence="6" id="KW-1185">Reference proteome</keyword>
<evidence type="ECO:0000256" key="1">
    <source>
        <dbReference type="ARBA" id="ARBA00023315"/>
    </source>
</evidence>
<reference evidence="5 6" key="1">
    <citation type="journal article" date="2013" name="Curr. Biol.">
        <title>Shared signatures of parasitism and phylogenomics unite Cryptomycota and microsporidia.</title>
        <authorList>
            <person name="James T.Y."/>
            <person name="Pelin A."/>
            <person name="Bonen L."/>
            <person name="Ahrendt S."/>
            <person name="Sain D."/>
            <person name="Corradi N."/>
            <person name="Stajich J.E."/>
        </authorList>
    </citation>
    <scope>NUCLEOTIDE SEQUENCE [LARGE SCALE GENOMIC DNA]</scope>
    <source>
        <strain evidence="5 6">CSF55</strain>
    </source>
</reference>
<dbReference type="Pfam" id="PF00755">
    <property type="entry name" value="Carn_acyltransf"/>
    <property type="match status" value="1"/>
</dbReference>
<dbReference type="Gene3D" id="3.30.559.70">
    <property type="entry name" value="Choline/Carnitine o-acyltransferase, domain 2"/>
    <property type="match status" value="1"/>
</dbReference>
<evidence type="ECO:0000259" key="4">
    <source>
        <dbReference type="Pfam" id="PF00755"/>
    </source>
</evidence>
<dbReference type="OrthoDB" id="240216at2759"/>
<dbReference type="InterPro" id="IPR042231">
    <property type="entry name" value="Cho/carn_acyl_trans_2"/>
</dbReference>
<dbReference type="PROSITE" id="PS00440">
    <property type="entry name" value="ACYLTRANSF_C_2"/>
    <property type="match status" value="1"/>
</dbReference>
<dbReference type="EMBL" id="KE561353">
    <property type="protein sequence ID" value="EPZ30891.1"/>
    <property type="molecule type" value="Genomic_DNA"/>
</dbReference>
<dbReference type="HOGENOM" id="CLU_2159849_0_0_1"/>
<dbReference type="InterPro" id="IPR000542">
    <property type="entry name" value="Carn_acyl_trans"/>
</dbReference>
<dbReference type="Proteomes" id="UP000030755">
    <property type="component" value="Unassembled WGS sequence"/>
</dbReference>
<feature type="domain" description="Choline/carnitine acyltransferase" evidence="4">
    <location>
        <begin position="8"/>
        <end position="110"/>
    </location>
</feature>
<evidence type="ECO:0000313" key="6">
    <source>
        <dbReference type="Proteomes" id="UP000030755"/>
    </source>
</evidence>
<dbReference type="PANTHER" id="PTHR22589:SF103">
    <property type="entry name" value="CARNITINE O-ACETYL-TRANSFERASE, ISOFORM A-RELATED"/>
    <property type="match status" value="1"/>
</dbReference>
<dbReference type="SUPFAM" id="SSF52777">
    <property type="entry name" value="CoA-dependent acyltransferases"/>
    <property type="match status" value="1"/>
</dbReference>
<evidence type="ECO:0000313" key="5">
    <source>
        <dbReference type="EMBL" id="EPZ30891.1"/>
    </source>
</evidence>
<keyword evidence="1 3" id="KW-0012">Acyltransferase</keyword>
<gene>
    <name evidence="5" type="ORF">O9G_006279</name>
</gene>
<evidence type="ECO:0000256" key="3">
    <source>
        <dbReference type="RuleBase" id="RU003801"/>
    </source>
</evidence>
<sequence>MAGNEIDPNPVGALTTENRDSWANMIKYSKVNEESLEKISNSLFLVCLDDSSPVTREETGRKLWHGDGKNRFFDKSMQFIVFENGKAGFNGEHSAMDATPTIRLFEFILEK</sequence>
<dbReference type="InterPro" id="IPR039551">
    <property type="entry name" value="Cho/carn_acyl_trans"/>
</dbReference>
<name>A0A075AMM1_ROZAC</name>
<dbReference type="PANTHER" id="PTHR22589">
    <property type="entry name" value="CARNITINE O-ACYLTRANSFERASE"/>
    <property type="match status" value="1"/>
</dbReference>
<evidence type="ECO:0000256" key="2">
    <source>
        <dbReference type="PIRSR" id="PIRSR600542-1"/>
    </source>
</evidence>
<accession>A0A075AMM1</accession>